<dbReference type="EMBL" id="JARBDR010000337">
    <property type="protein sequence ID" value="KAJ8315317.1"/>
    <property type="molecule type" value="Genomic_DNA"/>
</dbReference>
<dbReference type="InterPro" id="IPR036250">
    <property type="entry name" value="AcylCo_DH-like_C"/>
</dbReference>
<dbReference type="SUPFAM" id="SSF47203">
    <property type="entry name" value="Acyl-CoA dehydrogenase C-terminal domain-like"/>
    <property type="match status" value="1"/>
</dbReference>
<dbReference type="PANTHER" id="PTHR43831:SF1">
    <property type="entry name" value="ISOBUTYRYL-COA DEHYDROGENASE, MITOCHONDRIAL"/>
    <property type="match status" value="1"/>
</dbReference>
<feature type="domain" description="Acyl-CoA dehydrogenase/oxidase C-terminal" evidence="6">
    <location>
        <begin position="201"/>
        <end position="302"/>
    </location>
</feature>
<reference evidence="9 10" key="1">
    <citation type="submission" date="2022-12" db="EMBL/GenBank/DDBJ databases">
        <title>Chromosome-level genome of Tegillarca granosa.</title>
        <authorList>
            <person name="Kim J."/>
        </authorList>
    </citation>
    <scope>NUCLEOTIDE SEQUENCE [LARGE SCALE GENOMIC DNA]</scope>
    <source>
        <strain evidence="9">Teg-2019</strain>
        <tissue evidence="9">Adductor muscle</tissue>
    </source>
</reference>
<dbReference type="InterPro" id="IPR009075">
    <property type="entry name" value="AcylCo_DH/oxidase_C"/>
</dbReference>
<dbReference type="Gene3D" id="1.20.140.10">
    <property type="entry name" value="Butyryl-CoA Dehydrogenase, subunit A, domain 3"/>
    <property type="match status" value="1"/>
</dbReference>
<evidence type="ECO:0000256" key="5">
    <source>
        <dbReference type="RuleBase" id="RU362125"/>
    </source>
</evidence>
<dbReference type="InterPro" id="IPR013786">
    <property type="entry name" value="AcylCoA_DH/ox_N"/>
</dbReference>
<sequence length="329" mass="36278">MWFFFFPQEIFPIEALRKCGELGFGAIYCKEDHGGTGLHRIDASVIFEALSQGCVSTTDYISIHNMCAWMIDEFGSDELRNKWIPKLATMECLASYCLTEPDYGSDAANISTTAVLKGDHYVLNGSKVFISGGGDTDVYVAMVRTGEPGPKGITCMLVEKGSPGLSFGQKERKVGWNSQPTRAVLFDDCKVPAENVVGNLGDGFKIAMRGLNGGRINIASCSLGAAQSSIEICREYMKVRKQFGKSLENFQYLQFKLAEMATGLVVSRNMVRTAAKSLDENWPEKVMLCSMAKLFATDQCSKVSGCISTNEIMRLLISRDLFTDDRKLM</sequence>
<dbReference type="InterPro" id="IPR006091">
    <property type="entry name" value="Acyl-CoA_Oxase/DH_mid-dom"/>
</dbReference>
<evidence type="ECO:0000256" key="2">
    <source>
        <dbReference type="ARBA" id="ARBA00009347"/>
    </source>
</evidence>
<evidence type="ECO:0000256" key="4">
    <source>
        <dbReference type="ARBA" id="ARBA00022827"/>
    </source>
</evidence>
<organism evidence="9 10">
    <name type="scientific">Tegillarca granosa</name>
    <name type="common">Malaysian cockle</name>
    <name type="synonym">Anadara granosa</name>
    <dbReference type="NCBI Taxonomy" id="220873"/>
    <lineage>
        <taxon>Eukaryota</taxon>
        <taxon>Metazoa</taxon>
        <taxon>Spiralia</taxon>
        <taxon>Lophotrochozoa</taxon>
        <taxon>Mollusca</taxon>
        <taxon>Bivalvia</taxon>
        <taxon>Autobranchia</taxon>
        <taxon>Pteriomorphia</taxon>
        <taxon>Arcoida</taxon>
        <taxon>Arcoidea</taxon>
        <taxon>Arcidae</taxon>
        <taxon>Tegillarca</taxon>
    </lineage>
</organism>
<evidence type="ECO:0000256" key="1">
    <source>
        <dbReference type="ARBA" id="ARBA00001974"/>
    </source>
</evidence>
<dbReference type="Pfam" id="PF02770">
    <property type="entry name" value="Acyl-CoA_dh_M"/>
    <property type="match status" value="1"/>
</dbReference>
<dbReference type="InterPro" id="IPR009100">
    <property type="entry name" value="AcylCoA_DH/oxidase_NM_dom_sf"/>
</dbReference>
<evidence type="ECO:0000259" key="8">
    <source>
        <dbReference type="Pfam" id="PF02771"/>
    </source>
</evidence>
<dbReference type="Gene3D" id="2.40.110.10">
    <property type="entry name" value="Butyryl-CoA Dehydrogenase, subunit A, domain 2"/>
    <property type="match status" value="1"/>
</dbReference>
<dbReference type="InterPro" id="IPR037069">
    <property type="entry name" value="AcylCoA_DH/ox_N_sf"/>
</dbReference>
<comment type="similarity">
    <text evidence="2 5">Belongs to the acyl-CoA dehydrogenase family.</text>
</comment>
<evidence type="ECO:0000313" key="9">
    <source>
        <dbReference type="EMBL" id="KAJ8315317.1"/>
    </source>
</evidence>
<keyword evidence="3 5" id="KW-0285">Flavoprotein</keyword>
<comment type="caution">
    <text evidence="9">The sequence shown here is derived from an EMBL/GenBank/DDBJ whole genome shotgun (WGS) entry which is preliminary data.</text>
</comment>
<evidence type="ECO:0000256" key="3">
    <source>
        <dbReference type="ARBA" id="ARBA00022630"/>
    </source>
</evidence>
<dbReference type="InterPro" id="IPR046373">
    <property type="entry name" value="Acyl-CoA_Oxase/DH_mid-dom_sf"/>
</dbReference>
<evidence type="ECO:0000259" key="6">
    <source>
        <dbReference type="Pfam" id="PF00441"/>
    </source>
</evidence>
<dbReference type="Gene3D" id="1.10.540.10">
    <property type="entry name" value="Acyl-CoA dehydrogenase/oxidase, N-terminal domain"/>
    <property type="match status" value="1"/>
</dbReference>
<evidence type="ECO:0000313" key="10">
    <source>
        <dbReference type="Proteomes" id="UP001217089"/>
    </source>
</evidence>
<keyword evidence="5" id="KW-0560">Oxidoreductase</keyword>
<dbReference type="SUPFAM" id="SSF56645">
    <property type="entry name" value="Acyl-CoA dehydrogenase NM domain-like"/>
    <property type="match status" value="1"/>
</dbReference>
<keyword evidence="4 5" id="KW-0274">FAD</keyword>
<dbReference type="Proteomes" id="UP001217089">
    <property type="component" value="Unassembled WGS sequence"/>
</dbReference>
<protein>
    <recommendedName>
        <fullName evidence="11">Acyl-CoA dehydrogenase</fullName>
    </recommendedName>
</protein>
<evidence type="ECO:0000259" key="7">
    <source>
        <dbReference type="Pfam" id="PF02770"/>
    </source>
</evidence>
<evidence type="ECO:0008006" key="11">
    <source>
        <dbReference type="Google" id="ProtNLM"/>
    </source>
</evidence>
<feature type="domain" description="Acyl-CoA oxidase/dehydrogenase middle" evidence="7">
    <location>
        <begin position="96"/>
        <end position="189"/>
    </location>
</feature>
<dbReference type="InterPro" id="IPR052547">
    <property type="entry name" value="Mito_Isobutyryl-CoADH"/>
</dbReference>
<dbReference type="PANTHER" id="PTHR43831">
    <property type="entry name" value="ISOBUTYRYL-COA DEHYDROGENASE"/>
    <property type="match status" value="1"/>
</dbReference>
<accession>A0ABQ9FFN8</accession>
<gene>
    <name evidence="9" type="ORF">KUTeg_007467</name>
</gene>
<comment type="cofactor">
    <cofactor evidence="1 5">
        <name>FAD</name>
        <dbReference type="ChEBI" id="CHEBI:57692"/>
    </cofactor>
</comment>
<proteinExistence type="inferred from homology"/>
<name>A0ABQ9FFN8_TEGGR</name>
<dbReference type="Pfam" id="PF02771">
    <property type="entry name" value="Acyl-CoA_dh_N"/>
    <property type="match status" value="1"/>
</dbReference>
<dbReference type="Pfam" id="PF00441">
    <property type="entry name" value="Acyl-CoA_dh_1"/>
    <property type="match status" value="1"/>
</dbReference>
<feature type="domain" description="Acyl-CoA dehydrogenase/oxidase N-terminal" evidence="8">
    <location>
        <begin position="9"/>
        <end position="91"/>
    </location>
</feature>
<keyword evidence="10" id="KW-1185">Reference proteome</keyword>